<evidence type="ECO:0000256" key="1">
    <source>
        <dbReference type="SAM" id="SignalP"/>
    </source>
</evidence>
<comment type="caution">
    <text evidence="2">The sequence shown here is derived from an EMBL/GenBank/DDBJ whole genome shotgun (WGS) entry which is preliminary data.</text>
</comment>
<dbReference type="EMBL" id="PGFJ01000001">
    <property type="protein sequence ID" value="PJJ84701.1"/>
    <property type="molecule type" value="Genomic_DNA"/>
</dbReference>
<protein>
    <recommendedName>
        <fullName evidence="4">LTXXQ motif family protein</fullName>
    </recommendedName>
</protein>
<organism evidence="2 3">
    <name type="scientific">Mucilaginibacter auburnensis</name>
    <dbReference type="NCBI Taxonomy" id="1457233"/>
    <lineage>
        <taxon>Bacteria</taxon>
        <taxon>Pseudomonadati</taxon>
        <taxon>Bacteroidota</taxon>
        <taxon>Sphingobacteriia</taxon>
        <taxon>Sphingobacteriales</taxon>
        <taxon>Sphingobacteriaceae</taxon>
        <taxon>Mucilaginibacter</taxon>
    </lineage>
</organism>
<evidence type="ECO:0000313" key="2">
    <source>
        <dbReference type="EMBL" id="PJJ84701.1"/>
    </source>
</evidence>
<keyword evidence="3" id="KW-1185">Reference proteome</keyword>
<feature type="signal peptide" evidence="1">
    <location>
        <begin position="1"/>
        <end position="20"/>
    </location>
</feature>
<feature type="chain" id="PRO_5014177585" description="LTXXQ motif family protein" evidence="1">
    <location>
        <begin position="21"/>
        <end position="121"/>
    </location>
</feature>
<proteinExistence type="predicted"/>
<keyword evidence="1" id="KW-0732">Signal</keyword>
<gene>
    <name evidence="2" type="ORF">CLV57_1722</name>
</gene>
<dbReference type="OrthoDB" id="798005at2"/>
<reference evidence="2 3" key="1">
    <citation type="submission" date="2017-11" db="EMBL/GenBank/DDBJ databases">
        <title>Genomic Encyclopedia of Archaeal and Bacterial Type Strains, Phase II (KMG-II): From Individual Species to Whole Genera.</title>
        <authorList>
            <person name="Goeker M."/>
        </authorList>
    </citation>
    <scope>NUCLEOTIDE SEQUENCE [LARGE SCALE GENOMIC DNA]</scope>
    <source>
        <strain evidence="2 3">DSM 28175</strain>
    </source>
</reference>
<dbReference type="RefSeq" id="WP_100340887.1">
    <property type="nucleotide sequence ID" value="NZ_PGFJ01000001.1"/>
</dbReference>
<dbReference type="AlphaFoldDB" id="A0A2H9VV64"/>
<dbReference type="Proteomes" id="UP000242687">
    <property type="component" value="Unassembled WGS sequence"/>
</dbReference>
<evidence type="ECO:0000313" key="3">
    <source>
        <dbReference type="Proteomes" id="UP000242687"/>
    </source>
</evidence>
<accession>A0A2H9VV64</accession>
<name>A0A2H9VV64_9SPHI</name>
<evidence type="ECO:0008006" key="4">
    <source>
        <dbReference type="Google" id="ProtNLM"/>
    </source>
</evidence>
<sequence>MKKVLLVGAFVLGVSAVSFAQGPGGGMRRTPEQSVEQLKTSLAGITDAQSAKLLDVYKAQAKSRDSLMAAANGDMGSMREKMAPLTAAVTAKLKSILTPEQYAAYEKQQAERRAQMGGGPR</sequence>